<organism evidence="2">
    <name type="scientific">Mustela putorius furo</name>
    <name type="common">European domestic ferret</name>
    <name type="synonym">Mustela furo</name>
    <dbReference type="NCBI Taxonomy" id="9669"/>
    <lineage>
        <taxon>Eukaryota</taxon>
        <taxon>Metazoa</taxon>
        <taxon>Chordata</taxon>
        <taxon>Craniata</taxon>
        <taxon>Vertebrata</taxon>
        <taxon>Euteleostomi</taxon>
        <taxon>Mammalia</taxon>
        <taxon>Eutheria</taxon>
        <taxon>Laurasiatheria</taxon>
        <taxon>Carnivora</taxon>
        <taxon>Caniformia</taxon>
        <taxon>Musteloidea</taxon>
        <taxon>Mustelidae</taxon>
        <taxon>Mustelinae</taxon>
        <taxon>Mustela</taxon>
    </lineage>
</organism>
<reference evidence="2" key="1">
    <citation type="submission" date="2024-06" db="UniProtKB">
        <authorList>
            <consortium name="Ensembl"/>
        </authorList>
    </citation>
    <scope>IDENTIFICATION</scope>
</reference>
<dbReference type="EMBL" id="AEYP01095502">
    <property type="status" value="NOT_ANNOTATED_CDS"/>
    <property type="molecule type" value="Genomic_DNA"/>
</dbReference>
<dbReference type="InParanoid" id="M3YB22"/>
<feature type="compositionally biased region" description="Low complexity" evidence="1">
    <location>
        <begin position="178"/>
        <end position="194"/>
    </location>
</feature>
<sequence length="238" mass="24365">MASEQRLISGPQITKMGQAETQVPVTPLPAAAAAGPGEAASRVKGRELGAVTWPICGSPRAGDSSSSGQEADSPCSTRRRAGRGAQAGARAGAQAGARAGAQGRGRAGAHVTGPGEHGRAPGVPASAAQRTCHSRENPGFPGSPRREIPSLPKSRAEPGSGAHAHLSGEARRQRARCGRTGQSSGRGQGQARAGLLPESAQVAPRGSRAPRRPWHRGRRRRLLLGEPRPSTASERSAP</sequence>
<dbReference type="EMBL" id="AEYP01095504">
    <property type="status" value="NOT_ANNOTATED_CDS"/>
    <property type="molecule type" value="Genomic_DNA"/>
</dbReference>
<evidence type="ECO:0000256" key="1">
    <source>
        <dbReference type="SAM" id="MobiDB-lite"/>
    </source>
</evidence>
<dbReference type="HOGENOM" id="CLU_1165513_0_0_1"/>
<protein>
    <submittedName>
        <fullName evidence="2">Uncharacterized protein</fullName>
    </submittedName>
</protein>
<name>M3YB22_MUSPF</name>
<feature type="compositionally biased region" description="Low complexity" evidence="1">
    <location>
        <begin position="29"/>
        <end position="40"/>
    </location>
</feature>
<dbReference type="EMBL" id="AEYP01095501">
    <property type="status" value="NOT_ANNOTATED_CDS"/>
    <property type="molecule type" value="Genomic_DNA"/>
</dbReference>
<dbReference type="Ensembl" id="ENSMPUT00000008668.1">
    <property type="protein sequence ID" value="ENSMPUP00000008529.1"/>
    <property type="gene ID" value="ENSMPUG00000008597.1"/>
</dbReference>
<dbReference type="EMBL" id="AEYP01095503">
    <property type="status" value="NOT_ANNOTATED_CDS"/>
    <property type="molecule type" value="Genomic_DNA"/>
</dbReference>
<proteinExistence type="predicted"/>
<feature type="compositionally biased region" description="Basic residues" evidence="1">
    <location>
        <begin position="208"/>
        <end position="222"/>
    </location>
</feature>
<evidence type="ECO:0000313" key="2">
    <source>
        <dbReference type="Ensembl" id="ENSMPUP00000008529.1"/>
    </source>
</evidence>
<feature type="compositionally biased region" description="Low complexity" evidence="1">
    <location>
        <begin position="83"/>
        <end position="101"/>
    </location>
</feature>
<dbReference type="OMA" id="PARSAHW"/>
<feature type="compositionally biased region" description="Polar residues" evidence="1">
    <location>
        <begin position="63"/>
        <end position="76"/>
    </location>
</feature>
<feature type="region of interest" description="Disordered" evidence="1">
    <location>
        <begin position="1"/>
        <end position="238"/>
    </location>
</feature>
<dbReference type="AlphaFoldDB" id="M3YB22"/>
<accession>M3YB22</accession>